<gene>
    <name evidence="12" type="primary">accB</name>
    <name evidence="12" type="ORF">E5163_01465</name>
</gene>
<dbReference type="UniPathway" id="UPA00094"/>
<dbReference type="InterPro" id="IPR001882">
    <property type="entry name" value="Biotin_BS"/>
</dbReference>
<dbReference type="InterPro" id="IPR050709">
    <property type="entry name" value="Biotin_Carboxyl_Carrier/Decarb"/>
</dbReference>
<evidence type="ECO:0000256" key="5">
    <source>
        <dbReference type="ARBA" id="ARBA00022832"/>
    </source>
</evidence>
<evidence type="ECO:0000256" key="7">
    <source>
        <dbReference type="ARBA" id="ARBA00023160"/>
    </source>
</evidence>
<keyword evidence="13" id="KW-1185">Reference proteome</keyword>
<dbReference type="PANTHER" id="PTHR45266:SF3">
    <property type="entry name" value="OXALOACETATE DECARBOXYLASE ALPHA CHAIN"/>
    <property type="match status" value="1"/>
</dbReference>
<evidence type="ECO:0000256" key="3">
    <source>
        <dbReference type="ARBA" id="ARBA00017562"/>
    </source>
</evidence>
<keyword evidence="6 9" id="KW-0443">Lipid metabolism</keyword>
<proteinExistence type="predicted"/>
<evidence type="ECO:0000256" key="1">
    <source>
        <dbReference type="ARBA" id="ARBA00003761"/>
    </source>
</evidence>
<keyword evidence="7 9" id="KW-0275">Fatty acid biosynthesis</keyword>
<dbReference type="Gene3D" id="2.40.50.100">
    <property type="match status" value="1"/>
</dbReference>
<evidence type="ECO:0000256" key="9">
    <source>
        <dbReference type="RuleBase" id="RU364072"/>
    </source>
</evidence>
<keyword evidence="5 9" id="KW-0276">Fatty acid metabolism</keyword>
<dbReference type="InterPro" id="IPR001249">
    <property type="entry name" value="AcCoA_biotinCC"/>
</dbReference>
<dbReference type="SUPFAM" id="SSF51230">
    <property type="entry name" value="Single hybrid motif"/>
    <property type="match status" value="1"/>
</dbReference>
<evidence type="ECO:0000256" key="2">
    <source>
        <dbReference type="ARBA" id="ARBA00005194"/>
    </source>
</evidence>
<evidence type="ECO:0000259" key="11">
    <source>
        <dbReference type="PROSITE" id="PS50968"/>
    </source>
</evidence>
<evidence type="ECO:0000256" key="4">
    <source>
        <dbReference type="ARBA" id="ARBA00022516"/>
    </source>
</evidence>
<evidence type="ECO:0000313" key="12">
    <source>
        <dbReference type="EMBL" id="TGY90733.1"/>
    </source>
</evidence>
<keyword evidence="8 9" id="KW-0092">Biotin</keyword>
<feature type="domain" description="Lipoyl-binding" evidence="11">
    <location>
        <begin position="90"/>
        <end position="166"/>
    </location>
</feature>
<dbReference type="PANTHER" id="PTHR45266">
    <property type="entry name" value="OXALOACETATE DECARBOXYLASE ALPHA CHAIN"/>
    <property type="match status" value="1"/>
</dbReference>
<feature type="region of interest" description="Disordered" evidence="10">
    <location>
        <begin position="55"/>
        <end position="91"/>
    </location>
</feature>
<dbReference type="GO" id="GO:0006633">
    <property type="term" value="P:fatty acid biosynthetic process"/>
    <property type="evidence" value="ECO:0007669"/>
    <property type="project" value="UniProtKB-UniPathway"/>
</dbReference>
<dbReference type="FunFam" id="2.40.50.100:FF:000003">
    <property type="entry name" value="Acetyl-CoA carboxylase biotin carboxyl carrier protein"/>
    <property type="match status" value="1"/>
</dbReference>
<organism evidence="12 13">
    <name type="scientific">Marinicauda algicola</name>
    <dbReference type="NCBI Taxonomy" id="2029849"/>
    <lineage>
        <taxon>Bacteria</taxon>
        <taxon>Pseudomonadati</taxon>
        <taxon>Pseudomonadota</taxon>
        <taxon>Alphaproteobacteria</taxon>
        <taxon>Maricaulales</taxon>
        <taxon>Maricaulaceae</taxon>
        <taxon>Marinicauda</taxon>
    </lineage>
</organism>
<dbReference type="Pfam" id="PF00364">
    <property type="entry name" value="Biotin_lipoyl"/>
    <property type="match status" value="1"/>
</dbReference>
<protein>
    <recommendedName>
        <fullName evidence="3 9">Biotin carboxyl carrier protein of acetyl-CoA carboxylase</fullName>
    </recommendedName>
</protein>
<dbReference type="CDD" id="cd06850">
    <property type="entry name" value="biotinyl_domain"/>
    <property type="match status" value="1"/>
</dbReference>
<comment type="function">
    <text evidence="1 9">This protein is a component of the acetyl coenzyme A carboxylase complex; first, biotin carboxylase catalyzes the carboxylation of the carrier protein and then the transcarboxylase transfers the carboxyl group to form malonyl-CoA.</text>
</comment>
<comment type="pathway">
    <text evidence="2 9">Lipid metabolism; fatty acid biosynthesis.</text>
</comment>
<reference evidence="12 13" key="1">
    <citation type="journal article" date="2017" name="Int. J. Syst. Evol. Microbiol.">
        <title>Marinicauda algicola sp. nov., isolated from a marine red alga Rhodosorus marinus.</title>
        <authorList>
            <person name="Jeong S.E."/>
            <person name="Jeon S.H."/>
            <person name="Chun B.H."/>
            <person name="Kim D.W."/>
            <person name="Jeon C.O."/>
        </authorList>
    </citation>
    <scope>NUCLEOTIDE SEQUENCE [LARGE SCALE GENOMIC DNA]</scope>
    <source>
        <strain evidence="12 13">JCM 31718</strain>
    </source>
</reference>
<dbReference type="AlphaFoldDB" id="A0A4S2H5A7"/>
<dbReference type="InterPro" id="IPR000089">
    <property type="entry name" value="Biotin_lipoyl"/>
</dbReference>
<comment type="caution">
    <text evidence="12">The sequence shown here is derived from an EMBL/GenBank/DDBJ whole genome shotgun (WGS) entry which is preliminary data.</text>
</comment>
<dbReference type="OrthoDB" id="9811735at2"/>
<feature type="compositionally biased region" description="Pro residues" evidence="10">
    <location>
        <begin position="56"/>
        <end position="66"/>
    </location>
</feature>
<dbReference type="GO" id="GO:0003989">
    <property type="term" value="F:acetyl-CoA carboxylase activity"/>
    <property type="evidence" value="ECO:0007669"/>
    <property type="project" value="InterPro"/>
</dbReference>
<name>A0A4S2H5A7_9PROT</name>
<dbReference type="InterPro" id="IPR011053">
    <property type="entry name" value="Single_hybrid_motif"/>
</dbReference>
<dbReference type="NCBIfam" id="TIGR00531">
    <property type="entry name" value="BCCP"/>
    <property type="match status" value="1"/>
</dbReference>
<dbReference type="GO" id="GO:0009317">
    <property type="term" value="C:acetyl-CoA carboxylase complex"/>
    <property type="evidence" value="ECO:0007669"/>
    <property type="project" value="InterPro"/>
</dbReference>
<accession>A0A4S2H5A7</accession>
<dbReference type="EMBL" id="SRXW01000001">
    <property type="protein sequence ID" value="TGY90733.1"/>
    <property type="molecule type" value="Genomic_DNA"/>
</dbReference>
<evidence type="ECO:0000313" key="13">
    <source>
        <dbReference type="Proteomes" id="UP000308054"/>
    </source>
</evidence>
<dbReference type="PROSITE" id="PS50968">
    <property type="entry name" value="BIOTINYL_LIPOYL"/>
    <property type="match status" value="1"/>
</dbReference>
<dbReference type="Proteomes" id="UP000308054">
    <property type="component" value="Unassembled WGS sequence"/>
</dbReference>
<evidence type="ECO:0000256" key="10">
    <source>
        <dbReference type="SAM" id="MobiDB-lite"/>
    </source>
</evidence>
<dbReference type="PROSITE" id="PS00188">
    <property type="entry name" value="BIOTIN"/>
    <property type="match status" value="1"/>
</dbReference>
<keyword evidence="4 9" id="KW-0444">Lipid biosynthesis</keyword>
<dbReference type="PRINTS" id="PR01071">
    <property type="entry name" value="ACOABIOTINCC"/>
</dbReference>
<feature type="compositionally biased region" description="Low complexity" evidence="10">
    <location>
        <begin position="67"/>
        <end position="87"/>
    </location>
</feature>
<evidence type="ECO:0000256" key="8">
    <source>
        <dbReference type="ARBA" id="ARBA00023267"/>
    </source>
</evidence>
<sequence length="166" mass="17317">MASNPSTQSDSKLARDLAKILRDSELTEIELERGELRIRVAREIHAAPVTYAAAPAPAPMPAPAPAPQAATATPPETPAPARAADAASHPGVVKSPMVGTVYLKPNPESANFVSVGDSVKEGDTILLIEAMKTFNPITAPASGKVSEILVEDGQPVEYGEPLFIIS</sequence>
<evidence type="ECO:0000256" key="6">
    <source>
        <dbReference type="ARBA" id="ARBA00023098"/>
    </source>
</evidence>